<dbReference type="EMBL" id="JAHLFQ010000122">
    <property type="protein sequence ID" value="MBU3804203.1"/>
    <property type="molecule type" value="Genomic_DNA"/>
</dbReference>
<gene>
    <name evidence="1" type="ORF">H9872_05570</name>
</gene>
<comment type="caution">
    <text evidence="1">The sequence shown here is derived from an EMBL/GenBank/DDBJ whole genome shotgun (WGS) entry which is preliminary data.</text>
</comment>
<protein>
    <submittedName>
        <fullName evidence="1">DUF2922 domain-containing protein</fullName>
    </submittedName>
</protein>
<dbReference type="AlphaFoldDB" id="A0A9E2KBX1"/>
<evidence type="ECO:0000313" key="1">
    <source>
        <dbReference type="EMBL" id="MBU3804203.1"/>
    </source>
</evidence>
<sequence length="75" mass="7850">MATVAKKTLVLGFTTSSGESLKLTINAPKEEMTGTEVAAAMDAIIASNAFGEEEVATSKANAKYVIQEVEELDLA</sequence>
<reference evidence="1" key="2">
    <citation type="submission" date="2021-04" db="EMBL/GenBank/DDBJ databases">
        <authorList>
            <person name="Gilroy R."/>
        </authorList>
    </citation>
    <scope>NUCLEOTIDE SEQUENCE</scope>
    <source>
        <strain evidence="1">B5-657</strain>
    </source>
</reference>
<name>A0A9E2KBX1_9FIRM</name>
<accession>A0A9E2KBX1</accession>
<evidence type="ECO:0000313" key="2">
    <source>
        <dbReference type="Proteomes" id="UP000824229"/>
    </source>
</evidence>
<dbReference type="InterPro" id="IPR021321">
    <property type="entry name" value="DUF2922"/>
</dbReference>
<dbReference type="Proteomes" id="UP000824229">
    <property type="component" value="Unassembled WGS sequence"/>
</dbReference>
<organism evidence="1 2">
    <name type="scientific">Candidatus Cellulosilyticum pullistercoris</name>
    <dbReference type="NCBI Taxonomy" id="2838521"/>
    <lineage>
        <taxon>Bacteria</taxon>
        <taxon>Bacillati</taxon>
        <taxon>Bacillota</taxon>
        <taxon>Clostridia</taxon>
        <taxon>Lachnospirales</taxon>
        <taxon>Cellulosilyticaceae</taxon>
        <taxon>Cellulosilyticum</taxon>
    </lineage>
</organism>
<dbReference type="Pfam" id="PF11148">
    <property type="entry name" value="DUF2922"/>
    <property type="match status" value="1"/>
</dbReference>
<proteinExistence type="predicted"/>
<reference evidence="1" key="1">
    <citation type="journal article" date="2021" name="PeerJ">
        <title>Extensive microbial diversity within the chicken gut microbiome revealed by metagenomics and culture.</title>
        <authorList>
            <person name="Gilroy R."/>
            <person name="Ravi A."/>
            <person name="Getino M."/>
            <person name="Pursley I."/>
            <person name="Horton D.L."/>
            <person name="Alikhan N.F."/>
            <person name="Baker D."/>
            <person name="Gharbi K."/>
            <person name="Hall N."/>
            <person name="Watson M."/>
            <person name="Adriaenssens E.M."/>
            <person name="Foster-Nyarko E."/>
            <person name="Jarju S."/>
            <person name="Secka A."/>
            <person name="Antonio M."/>
            <person name="Oren A."/>
            <person name="Chaudhuri R.R."/>
            <person name="La Ragione R."/>
            <person name="Hildebrand F."/>
            <person name="Pallen M.J."/>
        </authorList>
    </citation>
    <scope>NUCLEOTIDE SEQUENCE</scope>
    <source>
        <strain evidence="1">B5-657</strain>
    </source>
</reference>